<dbReference type="OrthoDB" id="214734at2157"/>
<reference evidence="2 3" key="1">
    <citation type="submission" date="2016-10" db="EMBL/GenBank/DDBJ databases">
        <authorList>
            <person name="de Groot N.N."/>
        </authorList>
    </citation>
    <scope>NUCLEOTIDE SEQUENCE [LARGE SCALE GENOMIC DNA]</scope>
    <source>
        <strain evidence="2 3">DSM 22187</strain>
    </source>
</reference>
<dbReference type="RefSeq" id="WP_089671327.1">
    <property type="nucleotide sequence ID" value="NZ_CP024845.1"/>
</dbReference>
<dbReference type="KEGG" id="hae:halTADL_3259"/>
<dbReference type="InterPro" id="IPR055808">
    <property type="entry name" value="DUF7384"/>
</dbReference>
<gene>
    <name evidence="2" type="ORF">SAMN05444271_10528</name>
</gene>
<proteinExistence type="predicted"/>
<accession>A0A2H4Q6G9</accession>
<dbReference type="GeneID" id="35004025"/>
<dbReference type="AlphaFoldDB" id="A0A1H6SJA9"/>
<protein>
    <submittedName>
        <fullName evidence="2">Uncharacterized protein</fullName>
    </submittedName>
</protein>
<keyword evidence="3" id="KW-1185">Reference proteome</keyword>
<feature type="compositionally biased region" description="Low complexity" evidence="1">
    <location>
        <begin position="37"/>
        <end position="50"/>
    </location>
</feature>
<feature type="region of interest" description="Disordered" evidence="1">
    <location>
        <begin position="26"/>
        <end position="50"/>
    </location>
</feature>
<evidence type="ECO:0000256" key="1">
    <source>
        <dbReference type="SAM" id="MobiDB-lite"/>
    </source>
</evidence>
<evidence type="ECO:0000313" key="3">
    <source>
        <dbReference type="Proteomes" id="UP000198888"/>
    </source>
</evidence>
<dbReference type="STRING" id="1073996.SAMN05444271_10528"/>
<organism evidence="2 3">
    <name type="scientific">Halohasta litchfieldiae</name>
    <dbReference type="NCBI Taxonomy" id="1073996"/>
    <lineage>
        <taxon>Archaea</taxon>
        <taxon>Methanobacteriati</taxon>
        <taxon>Methanobacteriota</taxon>
        <taxon>Stenosarchaea group</taxon>
        <taxon>Halobacteria</taxon>
        <taxon>Halobacteriales</taxon>
        <taxon>Haloferacaceae</taxon>
        <taxon>Halohasta</taxon>
    </lineage>
</organism>
<name>A0A1H6SJA9_9EURY</name>
<evidence type="ECO:0000313" key="2">
    <source>
        <dbReference type="EMBL" id="SEI65984.1"/>
    </source>
</evidence>
<dbReference type="EMBL" id="FNYR01000005">
    <property type="protein sequence ID" value="SEI65984.1"/>
    <property type="molecule type" value="Genomic_DNA"/>
</dbReference>
<dbReference type="Proteomes" id="UP000198888">
    <property type="component" value="Unassembled WGS sequence"/>
</dbReference>
<sequence>MSWVDCFAQAPDDVTVDEIRSALAAHRSSKAAESGDSESTASEPPEPSPARVVADADVLAADCCIDGDARRALDSLRQHSWTTLVASDQLLDDTEAIIEAIADESLAVDWRACIERWRDPVDQPPGDHPALASAYRGGAMHLLSFDESLTDSSTGAALHNRFPVSVRQPDAFGLLFDPESLYEAELSGEYPGPDRDPRA</sequence>
<dbReference type="Pfam" id="PF24109">
    <property type="entry name" value="DUF7384"/>
    <property type="match status" value="1"/>
</dbReference>
<accession>A0A1H6SJA9</accession>